<keyword evidence="4" id="KW-0808">Transferase</keyword>
<dbReference type="SUPFAM" id="SSF56300">
    <property type="entry name" value="Metallo-dependent phosphatases"/>
    <property type="match status" value="1"/>
</dbReference>
<accession>A0ABS8N329</accession>
<comment type="caution">
    <text evidence="4">The sequence shown here is derived from an EMBL/GenBank/DDBJ whole genome shotgun (WGS) entry which is preliminary data.</text>
</comment>
<evidence type="ECO:0000313" key="4">
    <source>
        <dbReference type="EMBL" id="MCC9294193.1"/>
    </source>
</evidence>
<dbReference type="SUPFAM" id="SSF53756">
    <property type="entry name" value="UDP-Glycosyltransferase/glycogen phosphorylase"/>
    <property type="match status" value="1"/>
</dbReference>
<dbReference type="InterPro" id="IPR028098">
    <property type="entry name" value="Glyco_trans_4-like_N"/>
</dbReference>
<reference evidence="4" key="1">
    <citation type="submission" date="2021-11" db="EMBL/GenBank/DDBJ databases">
        <authorList>
            <person name="Qingchun L."/>
            <person name="Dong Z."/>
            <person name="Zongwei Q."/>
            <person name="Jia Z."/>
            <person name="Duotao L."/>
        </authorList>
    </citation>
    <scope>NUCLEOTIDE SEQUENCE</scope>
    <source>
        <strain evidence="4">WLY-B-L2</strain>
    </source>
</reference>
<proteinExistence type="predicted"/>
<dbReference type="EMBL" id="JAJJPB010000003">
    <property type="protein sequence ID" value="MCC9294193.1"/>
    <property type="molecule type" value="Genomic_DNA"/>
</dbReference>
<keyword evidence="1" id="KW-0472">Membrane</keyword>
<dbReference type="Gene3D" id="3.60.21.10">
    <property type="match status" value="1"/>
</dbReference>
<dbReference type="Proteomes" id="UP001165422">
    <property type="component" value="Unassembled WGS sequence"/>
</dbReference>
<keyword evidence="4" id="KW-0328">Glycosyltransferase</keyword>
<feature type="domain" description="Glycosyl transferase family 1" evidence="2">
    <location>
        <begin position="513"/>
        <end position="673"/>
    </location>
</feature>
<dbReference type="InterPro" id="IPR050194">
    <property type="entry name" value="Glycosyltransferase_grp1"/>
</dbReference>
<keyword evidence="5" id="KW-1185">Reference proteome</keyword>
<dbReference type="GO" id="GO:0016757">
    <property type="term" value="F:glycosyltransferase activity"/>
    <property type="evidence" value="ECO:0007669"/>
    <property type="project" value="UniProtKB-KW"/>
</dbReference>
<evidence type="ECO:0000256" key="1">
    <source>
        <dbReference type="SAM" id="Phobius"/>
    </source>
</evidence>
<evidence type="ECO:0000259" key="2">
    <source>
        <dbReference type="Pfam" id="PF00534"/>
    </source>
</evidence>
<dbReference type="EC" id="2.4.-.-" evidence="4"/>
<feature type="transmembrane region" description="Helical" evidence="1">
    <location>
        <begin position="267"/>
        <end position="290"/>
    </location>
</feature>
<dbReference type="Pfam" id="PF13439">
    <property type="entry name" value="Glyco_transf_4"/>
    <property type="match status" value="1"/>
</dbReference>
<dbReference type="InterPro" id="IPR029052">
    <property type="entry name" value="Metallo-depent_PP-like"/>
</dbReference>
<dbReference type="PANTHER" id="PTHR45947">
    <property type="entry name" value="SULFOQUINOVOSYL TRANSFERASE SQD2"/>
    <property type="match status" value="1"/>
</dbReference>
<evidence type="ECO:0000259" key="3">
    <source>
        <dbReference type="Pfam" id="PF13439"/>
    </source>
</evidence>
<name>A0ABS8N329_9CLOT</name>
<gene>
    <name evidence="4" type="ORF">LN736_04825</name>
</gene>
<dbReference type="PANTHER" id="PTHR45947:SF3">
    <property type="entry name" value="SULFOQUINOVOSYL TRANSFERASE SQD2"/>
    <property type="match status" value="1"/>
</dbReference>
<dbReference type="Pfam" id="PF00534">
    <property type="entry name" value="Glycos_transf_1"/>
    <property type="match status" value="1"/>
</dbReference>
<dbReference type="Gene3D" id="3.40.50.2000">
    <property type="entry name" value="Glycogen Phosphorylase B"/>
    <property type="match status" value="2"/>
</dbReference>
<feature type="domain" description="Glycosyltransferase subfamily 4-like N-terminal" evidence="3">
    <location>
        <begin position="328"/>
        <end position="498"/>
    </location>
</feature>
<sequence length="703" mass="81155">MNIRNIDAIKTKTENKQSISFEVLGNVNNSITIFENRIIKKINSDFPDFVILNGNSVIDGAEDKYRMLYKSLKKINSSVIVGIGEKEIKDNGLSRYYKHFGDTNFSFKLSNSYFIFLDTTNESEESWQKQWIISELENSQYSKYKFIFMNRPPYKLQDKSILASNDKFILSEEFRTFLTQAFSKYNVTAVFASNIEGLDERKINGVSYFTSGGAGGIITDENNFYHYIKVNVSPKGVSYNVIKQENISNLGVHNIAESIWLYIHSLFYINFINILIFLSIVILISMIIYTKVFVGKDYYKKYDEITQTQDINKALKIAMFTNNFLPFIGGVPISIDRLSKGLRYLGHDVYVFAPEYPDYTDSENYVIRNKLLIPYKTLGFQFPVINIFSSDIEKIFNEHDFDIVHVHHPFWMGKKGLKLARKNNIPVILTYHTRLEQYAHYIPVFSILFKNVISHHMIKNFSQKCDVIIAPTMSAKEYLRNIGVSRHIEILSTGVDFENYPEPENSSVKNIEKVYRGERKILLCSVSRLAKEKNLYFLLDGIEYIKKNLDISFKCIIIGDGPEKENIIEAINDRHLRDVVELIGSKKQNEIYSFYTASDIFIFASQSETQGMVILEAMAGRCPVVSVRSSGIEDIIQNGFNGFKTRADVKEWANKIIYLMKDDELRHKISENSFDFAKQNSVKGMSKKASDIYHKAIINKRKL</sequence>
<keyword evidence="1" id="KW-1133">Transmembrane helix</keyword>
<protein>
    <submittedName>
        <fullName evidence="4">Glycosyltransferase</fullName>
        <ecNumber evidence="4">2.4.-.-</ecNumber>
    </submittedName>
</protein>
<evidence type="ECO:0000313" key="5">
    <source>
        <dbReference type="Proteomes" id="UP001165422"/>
    </source>
</evidence>
<keyword evidence="1" id="KW-0812">Transmembrane</keyword>
<organism evidence="4 5">
    <name type="scientific">Clostridium aromativorans</name>
    <dbReference type="NCBI Taxonomy" id="2836848"/>
    <lineage>
        <taxon>Bacteria</taxon>
        <taxon>Bacillati</taxon>
        <taxon>Bacillota</taxon>
        <taxon>Clostridia</taxon>
        <taxon>Eubacteriales</taxon>
        <taxon>Clostridiaceae</taxon>
        <taxon>Clostridium</taxon>
    </lineage>
</organism>
<dbReference type="InterPro" id="IPR001296">
    <property type="entry name" value="Glyco_trans_1"/>
</dbReference>